<organism evidence="3 4">
    <name type="scientific">Haloarcula sebkhae</name>
    <dbReference type="NCBI Taxonomy" id="932660"/>
    <lineage>
        <taxon>Archaea</taxon>
        <taxon>Methanobacteriati</taxon>
        <taxon>Methanobacteriota</taxon>
        <taxon>Stenosarchaea group</taxon>
        <taxon>Halobacteria</taxon>
        <taxon>Halobacteriales</taxon>
        <taxon>Haloarculaceae</taxon>
        <taxon>Haloarcula</taxon>
    </lineage>
</organism>
<evidence type="ECO:0000256" key="1">
    <source>
        <dbReference type="SAM" id="MobiDB-lite"/>
    </source>
</evidence>
<dbReference type="CDD" id="cd00063">
    <property type="entry name" value="FN3"/>
    <property type="match status" value="1"/>
</dbReference>
<dbReference type="AlphaFoldDB" id="A0A830F4G4"/>
<dbReference type="SMART" id="SM00060">
    <property type="entry name" value="FN3"/>
    <property type="match status" value="1"/>
</dbReference>
<name>A0A830F4G4_9EURY</name>
<dbReference type="InterPro" id="IPR003961">
    <property type="entry name" value="FN3_dom"/>
</dbReference>
<dbReference type="EMBL" id="BMPD01000005">
    <property type="protein sequence ID" value="GGK74485.1"/>
    <property type="molecule type" value="Genomic_DNA"/>
</dbReference>
<proteinExistence type="predicted"/>
<evidence type="ECO:0000259" key="2">
    <source>
        <dbReference type="PROSITE" id="PS50853"/>
    </source>
</evidence>
<dbReference type="Gene3D" id="2.60.40.10">
    <property type="entry name" value="Immunoglobulins"/>
    <property type="match status" value="1"/>
</dbReference>
<dbReference type="InterPro" id="IPR036116">
    <property type="entry name" value="FN3_sf"/>
</dbReference>
<dbReference type="SUPFAM" id="SSF49265">
    <property type="entry name" value="Fibronectin type III"/>
    <property type="match status" value="1"/>
</dbReference>
<gene>
    <name evidence="3" type="ORF">GCM10009067_28350</name>
</gene>
<dbReference type="Proteomes" id="UP000614221">
    <property type="component" value="Unassembled WGS sequence"/>
</dbReference>
<comment type="caution">
    <text evidence="3">The sequence shown here is derived from an EMBL/GenBank/DDBJ whole genome shotgun (WGS) entry which is preliminary data.</text>
</comment>
<dbReference type="RefSeq" id="WP_188978957.1">
    <property type="nucleotide sequence ID" value="NZ_BMPD01000005.1"/>
</dbReference>
<feature type="domain" description="Fibronectin type-III" evidence="2">
    <location>
        <begin position="210"/>
        <end position="302"/>
    </location>
</feature>
<dbReference type="Pfam" id="PF00041">
    <property type="entry name" value="fn3"/>
    <property type="match status" value="1"/>
</dbReference>
<reference evidence="3" key="1">
    <citation type="journal article" date="2014" name="Int. J. Syst. Evol. Microbiol.">
        <title>Complete genome sequence of Corynebacterium casei LMG S-19264T (=DSM 44701T), isolated from a smear-ripened cheese.</title>
        <authorList>
            <consortium name="US DOE Joint Genome Institute (JGI-PGF)"/>
            <person name="Walter F."/>
            <person name="Albersmeier A."/>
            <person name="Kalinowski J."/>
            <person name="Ruckert C."/>
        </authorList>
    </citation>
    <scope>NUCLEOTIDE SEQUENCE</scope>
    <source>
        <strain evidence="3">JCM 19018</strain>
    </source>
</reference>
<feature type="compositionally biased region" description="Low complexity" evidence="1">
    <location>
        <begin position="174"/>
        <end position="197"/>
    </location>
</feature>
<feature type="region of interest" description="Disordered" evidence="1">
    <location>
        <begin position="70"/>
        <end position="108"/>
    </location>
</feature>
<feature type="compositionally biased region" description="Gly residues" evidence="1">
    <location>
        <begin position="90"/>
        <end position="108"/>
    </location>
</feature>
<feature type="compositionally biased region" description="Gly residues" evidence="1">
    <location>
        <begin position="141"/>
        <end position="154"/>
    </location>
</feature>
<accession>A0A830F4G4</accession>
<protein>
    <recommendedName>
        <fullName evidence="2">Fibronectin type-III domain-containing protein</fullName>
    </recommendedName>
</protein>
<sequence>MATFDTTNSQHSYTVPDGAAGIRFTVRGGAGGDDTFNSNSHSIGAGGGEVSGEVQLSGGTVVDVFVGEGGQDNQDAFVPGSGGTSPFDGGVSGGDGGAGSSGTNGAGGGAPSAIVVNGTVLAVGGGGGGAGGSDGNVSPAPGGGGGGARGGAGGIQSDPDGEDGGDGGGGGGPDPTAGGTLTDSSVTVTDTTTSSGGPFVEIEPAYPPPPPTSLTADAVRDTEIGISWTDDSLPDTDPATEYRVYKSRDGGATETQVATLGASTTSYTLSGLKNGEEYLIAVEAVNDVATRRDWHGFTAAPGETRTVAAGETVNRDAPYENGGTVDNSGEINVRTRFEL</sequence>
<dbReference type="PROSITE" id="PS50853">
    <property type="entry name" value="FN3"/>
    <property type="match status" value="1"/>
</dbReference>
<dbReference type="InterPro" id="IPR013783">
    <property type="entry name" value="Ig-like_fold"/>
</dbReference>
<feature type="region of interest" description="Disordered" evidence="1">
    <location>
        <begin position="128"/>
        <end position="215"/>
    </location>
</feature>
<evidence type="ECO:0000313" key="3">
    <source>
        <dbReference type="EMBL" id="GGK74485.1"/>
    </source>
</evidence>
<reference evidence="3" key="2">
    <citation type="submission" date="2020-09" db="EMBL/GenBank/DDBJ databases">
        <authorList>
            <person name="Sun Q."/>
            <person name="Ohkuma M."/>
        </authorList>
    </citation>
    <scope>NUCLEOTIDE SEQUENCE</scope>
    <source>
        <strain evidence="3">JCM 19018</strain>
    </source>
</reference>
<evidence type="ECO:0000313" key="4">
    <source>
        <dbReference type="Proteomes" id="UP000614221"/>
    </source>
</evidence>